<protein>
    <submittedName>
        <fullName evidence="1">Uncharacterized protein</fullName>
    </submittedName>
</protein>
<organism evidence="1 2">
    <name type="scientific">Pisolithus tinctorius Marx 270</name>
    <dbReference type="NCBI Taxonomy" id="870435"/>
    <lineage>
        <taxon>Eukaryota</taxon>
        <taxon>Fungi</taxon>
        <taxon>Dikarya</taxon>
        <taxon>Basidiomycota</taxon>
        <taxon>Agaricomycotina</taxon>
        <taxon>Agaricomycetes</taxon>
        <taxon>Agaricomycetidae</taxon>
        <taxon>Boletales</taxon>
        <taxon>Sclerodermatineae</taxon>
        <taxon>Pisolithaceae</taxon>
        <taxon>Pisolithus</taxon>
    </lineage>
</organism>
<dbReference type="AlphaFoldDB" id="A0A0C3PCA9"/>
<sequence>MGWYGKEELNNILLTNITLNETPIASVANVDNFTFAYVPSPLITNVDDHPLFMIFRLHRRVFGAGHAVVSTCSSHGFASRRVTRNCSPSSRQLLR</sequence>
<reference evidence="1 2" key="1">
    <citation type="submission" date="2014-04" db="EMBL/GenBank/DDBJ databases">
        <authorList>
            <consortium name="DOE Joint Genome Institute"/>
            <person name="Kuo A."/>
            <person name="Kohler A."/>
            <person name="Costa M.D."/>
            <person name="Nagy L.G."/>
            <person name="Floudas D."/>
            <person name="Copeland A."/>
            <person name="Barry K.W."/>
            <person name="Cichocki N."/>
            <person name="Veneault-Fourrey C."/>
            <person name="LaButti K."/>
            <person name="Lindquist E.A."/>
            <person name="Lipzen A."/>
            <person name="Lundell T."/>
            <person name="Morin E."/>
            <person name="Murat C."/>
            <person name="Sun H."/>
            <person name="Tunlid A."/>
            <person name="Henrissat B."/>
            <person name="Grigoriev I.V."/>
            <person name="Hibbett D.S."/>
            <person name="Martin F."/>
            <person name="Nordberg H.P."/>
            <person name="Cantor M.N."/>
            <person name="Hua S.X."/>
        </authorList>
    </citation>
    <scope>NUCLEOTIDE SEQUENCE [LARGE SCALE GENOMIC DNA]</scope>
    <source>
        <strain evidence="1 2">Marx 270</strain>
    </source>
</reference>
<dbReference type="Proteomes" id="UP000054217">
    <property type="component" value="Unassembled WGS sequence"/>
</dbReference>
<reference evidence="2" key="2">
    <citation type="submission" date="2015-01" db="EMBL/GenBank/DDBJ databases">
        <title>Evolutionary Origins and Diversification of the Mycorrhizal Mutualists.</title>
        <authorList>
            <consortium name="DOE Joint Genome Institute"/>
            <consortium name="Mycorrhizal Genomics Consortium"/>
            <person name="Kohler A."/>
            <person name="Kuo A."/>
            <person name="Nagy L.G."/>
            <person name="Floudas D."/>
            <person name="Copeland A."/>
            <person name="Barry K.W."/>
            <person name="Cichocki N."/>
            <person name="Veneault-Fourrey C."/>
            <person name="LaButti K."/>
            <person name="Lindquist E.A."/>
            <person name="Lipzen A."/>
            <person name="Lundell T."/>
            <person name="Morin E."/>
            <person name="Murat C."/>
            <person name="Riley R."/>
            <person name="Ohm R."/>
            <person name="Sun H."/>
            <person name="Tunlid A."/>
            <person name="Henrissat B."/>
            <person name="Grigoriev I.V."/>
            <person name="Hibbett D.S."/>
            <person name="Martin F."/>
        </authorList>
    </citation>
    <scope>NUCLEOTIDE SEQUENCE [LARGE SCALE GENOMIC DNA]</scope>
    <source>
        <strain evidence="2">Marx 270</strain>
    </source>
</reference>
<dbReference type="InParanoid" id="A0A0C3PCA9"/>
<name>A0A0C3PCA9_PISTI</name>
<proteinExistence type="predicted"/>
<evidence type="ECO:0000313" key="1">
    <source>
        <dbReference type="EMBL" id="KIO11385.1"/>
    </source>
</evidence>
<accession>A0A0C3PCA9</accession>
<dbReference type="EMBL" id="KN831950">
    <property type="protein sequence ID" value="KIO11385.1"/>
    <property type="molecule type" value="Genomic_DNA"/>
</dbReference>
<keyword evidence="2" id="KW-1185">Reference proteome</keyword>
<gene>
    <name evidence="1" type="ORF">M404DRAFT_843058</name>
</gene>
<evidence type="ECO:0000313" key="2">
    <source>
        <dbReference type="Proteomes" id="UP000054217"/>
    </source>
</evidence>
<dbReference type="HOGENOM" id="CLU_2373646_0_0_1"/>